<proteinExistence type="predicted"/>
<dbReference type="InterPro" id="IPR015814">
    <property type="entry name" value="Pgluconate_DH_NAD-bd_C"/>
</dbReference>
<feature type="domain" description="6-phosphogluconate dehydrogenase NADP-binding" evidence="1">
    <location>
        <begin position="4"/>
        <end position="135"/>
    </location>
</feature>
<evidence type="ECO:0000313" key="3">
    <source>
        <dbReference type="EMBL" id="KAF4620945.1"/>
    </source>
</evidence>
<organism evidence="3 4">
    <name type="scientific">Agrocybe pediades</name>
    <dbReference type="NCBI Taxonomy" id="84607"/>
    <lineage>
        <taxon>Eukaryota</taxon>
        <taxon>Fungi</taxon>
        <taxon>Dikarya</taxon>
        <taxon>Basidiomycota</taxon>
        <taxon>Agaricomycotina</taxon>
        <taxon>Agaricomycetes</taxon>
        <taxon>Agaricomycetidae</taxon>
        <taxon>Agaricales</taxon>
        <taxon>Agaricineae</taxon>
        <taxon>Strophariaceae</taxon>
        <taxon>Agrocybe</taxon>
    </lineage>
</organism>
<dbReference type="Pfam" id="PF03446">
    <property type="entry name" value="NAD_binding_2"/>
    <property type="match status" value="1"/>
</dbReference>
<feature type="domain" description="Phosphogluconate dehydrogenase NAD-binding putative C-terminal" evidence="2">
    <location>
        <begin position="206"/>
        <end position="272"/>
    </location>
</feature>
<evidence type="ECO:0008006" key="5">
    <source>
        <dbReference type="Google" id="ProtNLM"/>
    </source>
</evidence>
<dbReference type="InterPro" id="IPR006115">
    <property type="entry name" value="6PGDH_NADP-bd"/>
</dbReference>
<name>A0A8H4R091_9AGAR</name>
<dbReference type="SUPFAM" id="SSF48179">
    <property type="entry name" value="6-phosphogluconate dehydrogenase C-terminal domain-like"/>
    <property type="match status" value="1"/>
</dbReference>
<gene>
    <name evidence="3" type="ORF">D9613_000327</name>
</gene>
<accession>A0A8H4R091</accession>
<dbReference type="InterPro" id="IPR013328">
    <property type="entry name" value="6PGD_dom2"/>
</dbReference>
<dbReference type="Gene3D" id="1.10.1040.10">
    <property type="entry name" value="N-(1-d-carboxylethyl)-l-norvaline Dehydrogenase, domain 2"/>
    <property type="match status" value="1"/>
</dbReference>
<comment type="caution">
    <text evidence="3">The sequence shown here is derived from an EMBL/GenBank/DDBJ whole genome shotgun (WGS) entry which is preliminary data.</text>
</comment>
<dbReference type="AlphaFoldDB" id="A0A8H4R091"/>
<evidence type="ECO:0000259" key="2">
    <source>
        <dbReference type="Pfam" id="PF09130"/>
    </source>
</evidence>
<dbReference type="EMBL" id="JAACJL010000015">
    <property type="protein sequence ID" value="KAF4620945.1"/>
    <property type="molecule type" value="Genomic_DNA"/>
</dbReference>
<dbReference type="Gene3D" id="3.40.50.720">
    <property type="entry name" value="NAD(P)-binding Rossmann-like Domain"/>
    <property type="match status" value="1"/>
</dbReference>
<protein>
    <recommendedName>
        <fullName evidence="5">6-phosphogluconate dehydrogenase C-terminal domain-like protein</fullName>
    </recommendedName>
</protein>
<dbReference type="GO" id="GO:0050661">
    <property type="term" value="F:NADP binding"/>
    <property type="evidence" value="ECO:0007669"/>
    <property type="project" value="InterPro"/>
</dbReference>
<keyword evidence="4" id="KW-1185">Reference proteome</keyword>
<dbReference type="SUPFAM" id="SSF51735">
    <property type="entry name" value="NAD(P)-binding Rossmann-fold domains"/>
    <property type="match status" value="1"/>
</dbReference>
<reference evidence="3 4" key="1">
    <citation type="submission" date="2019-12" db="EMBL/GenBank/DDBJ databases">
        <authorList>
            <person name="Floudas D."/>
            <person name="Bentzer J."/>
            <person name="Ahren D."/>
            <person name="Johansson T."/>
            <person name="Persson P."/>
            <person name="Tunlid A."/>
        </authorList>
    </citation>
    <scope>NUCLEOTIDE SEQUENCE [LARGE SCALE GENOMIC DNA]</scope>
    <source>
        <strain evidence="3 4">CBS 102.39</strain>
    </source>
</reference>
<dbReference type="InterPro" id="IPR036291">
    <property type="entry name" value="NAD(P)-bd_dom_sf"/>
</dbReference>
<dbReference type="Proteomes" id="UP000521872">
    <property type="component" value="Unassembled WGS sequence"/>
</dbReference>
<sequence>MSVIALIAAGAMGANVGRKFVEAGFTVLTNLEGRSEATRKRAEEAGLTDASWPDIIRQADLILSIIPPSDAVSFATHLLEEFNATERPDSKDPLIFADCNAVNVVTIKHIAGLFTGTPITFIDACIIGGPPAGSAVPIFYGCADPKDVSGLTKFEDTIRKSGIRVRVLDGEGAGISDASALKMSYAGISKGVTGLFTTMILAAHANSPATSAALLQELGDSQPDLLSRITRAVPAMIPKAYRWVGEMEEIAGFVGEESGDIYHGISKTYARIERSLKEKNSDVDTLKEFVEAAKRQG</sequence>
<evidence type="ECO:0000259" key="1">
    <source>
        <dbReference type="Pfam" id="PF03446"/>
    </source>
</evidence>
<dbReference type="Pfam" id="PF09130">
    <property type="entry name" value="DUF1932"/>
    <property type="match status" value="1"/>
</dbReference>
<evidence type="ECO:0000313" key="4">
    <source>
        <dbReference type="Proteomes" id="UP000521872"/>
    </source>
</evidence>
<dbReference type="InterPro" id="IPR008927">
    <property type="entry name" value="6-PGluconate_DH-like_C_sf"/>
</dbReference>